<dbReference type="RefSeq" id="WP_163966744.1">
    <property type="nucleotide sequence ID" value="NZ_JAAGNX010000003.1"/>
</dbReference>
<comment type="caution">
    <text evidence="2">The sequence shown here is derived from an EMBL/GenBank/DDBJ whole genome shotgun (WGS) entry which is preliminary data.</text>
</comment>
<feature type="domain" description="Ppx/GppA phosphatase N-terminal" evidence="1">
    <location>
        <begin position="19"/>
        <end position="307"/>
    </location>
</feature>
<evidence type="ECO:0000259" key="1">
    <source>
        <dbReference type="Pfam" id="PF02541"/>
    </source>
</evidence>
<evidence type="ECO:0000313" key="3">
    <source>
        <dbReference type="Proteomes" id="UP000478417"/>
    </source>
</evidence>
<dbReference type="Proteomes" id="UP000478417">
    <property type="component" value="Unassembled WGS sequence"/>
</dbReference>
<reference evidence="2 3" key="1">
    <citation type="submission" date="2020-02" db="EMBL/GenBank/DDBJ databases">
        <title>Albibacoteraceae fam. nov., the first described family within the subdivision 4 Verrucomicrobia.</title>
        <authorList>
            <person name="Xi F."/>
        </authorList>
    </citation>
    <scope>NUCLEOTIDE SEQUENCE [LARGE SCALE GENOMIC DNA]</scope>
    <source>
        <strain evidence="2 3">CK1056</strain>
    </source>
</reference>
<organism evidence="2 3">
    <name type="scientific">Oceanipulchritudo coccoides</name>
    <dbReference type="NCBI Taxonomy" id="2706888"/>
    <lineage>
        <taxon>Bacteria</taxon>
        <taxon>Pseudomonadati</taxon>
        <taxon>Verrucomicrobiota</taxon>
        <taxon>Opitutia</taxon>
        <taxon>Puniceicoccales</taxon>
        <taxon>Oceanipulchritudinaceae</taxon>
        <taxon>Oceanipulchritudo</taxon>
    </lineage>
</organism>
<evidence type="ECO:0000313" key="2">
    <source>
        <dbReference type="EMBL" id="NDV63331.1"/>
    </source>
</evidence>
<dbReference type="Gene3D" id="3.30.420.150">
    <property type="entry name" value="Exopolyphosphatase. Domain 2"/>
    <property type="match status" value="1"/>
</dbReference>
<keyword evidence="3" id="KW-1185">Reference proteome</keyword>
<dbReference type="InterPro" id="IPR003695">
    <property type="entry name" value="Ppx_GppA_N"/>
</dbReference>
<dbReference type="EMBL" id="JAAGNX010000003">
    <property type="protein sequence ID" value="NDV63331.1"/>
    <property type="molecule type" value="Genomic_DNA"/>
</dbReference>
<dbReference type="SUPFAM" id="SSF53067">
    <property type="entry name" value="Actin-like ATPase domain"/>
    <property type="match status" value="2"/>
</dbReference>
<dbReference type="PANTHER" id="PTHR30005:SF0">
    <property type="entry name" value="RETROGRADE REGULATION PROTEIN 2"/>
    <property type="match status" value="1"/>
</dbReference>
<name>A0A6B2M2T6_9BACT</name>
<dbReference type="AlphaFoldDB" id="A0A6B2M2T6"/>
<accession>A0A6B2M2T6</accession>
<dbReference type="InterPro" id="IPR043129">
    <property type="entry name" value="ATPase_NBD"/>
</dbReference>
<dbReference type="CDD" id="cd24054">
    <property type="entry name" value="ASKHA_NBD_AaPPX-GppA_MtPPX2-like"/>
    <property type="match status" value="1"/>
</dbReference>
<protein>
    <recommendedName>
        <fullName evidence="1">Ppx/GppA phosphatase N-terminal domain-containing protein</fullName>
    </recommendedName>
</protein>
<dbReference type="GO" id="GO:0016462">
    <property type="term" value="F:pyrophosphatase activity"/>
    <property type="evidence" value="ECO:0007669"/>
    <property type="project" value="TreeGrafter"/>
</dbReference>
<gene>
    <name evidence="2" type="ORF">G0Q06_12770</name>
</gene>
<dbReference type="Gene3D" id="3.30.420.40">
    <property type="match status" value="1"/>
</dbReference>
<dbReference type="Pfam" id="PF02541">
    <property type="entry name" value="Ppx-GppA"/>
    <property type="match status" value="1"/>
</dbReference>
<sequence>MKPRVAVIDIGSNSIKSLVAERDGGTFGLRALHEKTLEVRISQGIGGNPPMLHAERIEAGVEAVRELWDDCQDNGPLGGLRIVATSAVRSAGNGQLFTGAIEALTGISPQVLTGAEEADAIALGVRTDPSIEDHLNDFTVFDLGGGSLELIRFEHHGVTDRTSLPLGAVRLTEQFFSDPSQPIPKIEQVKLYQFIHEHILASGVEVRAPLVGCSGGLAALRNVVAARAEAHHPDPSYFPRKLIESMAIEFAGMDLTRRMAVEGLPTRRADIFPAAMIVFKVLLEMAQADGIRHSLHNLRYGLALMMLRGIEAA</sequence>
<dbReference type="InterPro" id="IPR050273">
    <property type="entry name" value="GppA/Ppx_hydrolase"/>
</dbReference>
<proteinExistence type="predicted"/>
<dbReference type="PANTHER" id="PTHR30005">
    <property type="entry name" value="EXOPOLYPHOSPHATASE"/>
    <property type="match status" value="1"/>
</dbReference>